<dbReference type="EMBL" id="JOTP01000006">
    <property type="protein sequence ID" value="KEP26854.1"/>
    <property type="molecule type" value="Genomic_DNA"/>
</dbReference>
<comment type="caution">
    <text evidence="1">The sequence shown here is derived from an EMBL/GenBank/DDBJ whole genome shotgun (WGS) entry which is preliminary data.</text>
</comment>
<evidence type="ECO:0000313" key="2">
    <source>
        <dbReference type="Proteomes" id="UP000028091"/>
    </source>
</evidence>
<proteinExistence type="predicted"/>
<protein>
    <submittedName>
        <fullName evidence="1">Uncharacterized protein</fullName>
    </submittedName>
</protein>
<name>A0A081LC78_9BACI</name>
<sequence>MMSDELRWDALMGPIAFKGPELLVKVESSSKLTDPFKNNRMVSLLFQRIQRVKLDFCSFVLDKGQIEKSSVLQAFK</sequence>
<evidence type="ECO:0000313" key="1">
    <source>
        <dbReference type="EMBL" id="KEP26854.1"/>
    </source>
</evidence>
<dbReference type="AlphaFoldDB" id="A0A081LC78"/>
<keyword evidence="2" id="KW-1185">Reference proteome</keyword>
<dbReference type="Proteomes" id="UP000028091">
    <property type="component" value="Unassembled WGS sequence"/>
</dbReference>
<organism evidence="1 2">
    <name type="scientific">Bacillus zhangzhouensis</name>
    <dbReference type="NCBI Taxonomy" id="1178540"/>
    <lineage>
        <taxon>Bacteria</taxon>
        <taxon>Bacillati</taxon>
        <taxon>Bacillota</taxon>
        <taxon>Bacilli</taxon>
        <taxon>Bacillales</taxon>
        <taxon>Bacillaceae</taxon>
        <taxon>Bacillus</taxon>
    </lineage>
</organism>
<accession>A0A081LC78</accession>
<reference evidence="1 2" key="1">
    <citation type="submission" date="2012-09" db="EMBL/GenBank/DDBJ databases">
        <title>Genome Sequence of Bacillus sp. DW5-4.</title>
        <authorList>
            <person name="Lai Q."/>
            <person name="Liu Y."/>
            <person name="Shao Z."/>
        </authorList>
    </citation>
    <scope>NUCLEOTIDE SEQUENCE [LARGE SCALE GENOMIC DNA]</scope>
    <source>
        <strain evidence="1 2">DW5-4</strain>
    </source>
</reference>
<gene>
    <name evidence="1" type="ORF">BA70_16670</name>
</gene>